<keyword evidence="9" id="KW-1185">Reference proteome</keyword>
<dbReference type="CDD" id="cd11393">
    <property type="entry name" value="bHLH_AtbHLH_like"/>
    <property type="match status" value="1"/>
</dbReference>
<proteinExistence type="predicted"/>
<keyword evidence="5" id="KW-0539">Nucleus</keyword>
<keyword evidence="3" id="KW-0238">DNA-binding</keyword>
<dbReference type="Pfam" id="PF00010">
    <property type="entry name" value="HLH"/>
    <property type="match status" value="1"/>
</dbReference>
<dbReference type="EMBL" id="CAXHTB010000005">
    <property type="protein sequence ID" value="CAL0306978.1"/>
    <property type="molecule type" value="Genomic_DNA"/>
</dbReference>
<evidence type="ECO:0000259" key="7">
    <source>
        <dbReference type="PROSITE" id="PS50888"/>
    </source>
</evidence>
<comment type="subcellular location">
    <subcellularLocation>
        <location evidence="1">Nucleus</location>
    </subcellularLocation>
</comment>
<dbReference type="GO" id="GO:0003677">
    <property type="term" value="F:DNA binding"/>
    <property type="evidence" value="ECO:0007669"/>
    <property type="project" value="UniProtKB-KW"/>
</dbReference>
<evidence type="ECO:0000256" key="6">
    <source>
        <dbReference type="SAM" id="Coils"/>
    </source>
</evidence>
<sequence length="462" mass="52030">MDGIFSLSEAARTDFLHALVLHLSGCAYICLWRYDSCLTNSIPGLAFRNHFPYLELQQLDLLRLTAVFMGCSNGEIELGFSNMSQVDIEAALRGLFPEDFCRQPQRINYQNPHSSSSSYSISLSTGSPECSSLLLNSIPITSMSHHFPETLGSMVPKMQAIEARPHQQAIQALGQVIPTHFVIPEGEHDDATIRAMIHVISSSSTYDQQNLPYTSSSMVHPVNINITAFKKYSADHKGPDPNMRMNPPRQSMLKKSFACSRSLNSLRIRERIEEAARFTSTQLQRMMSERRRREKLKENFQALRALLPPKTKKDKASILTAANEKLKSLAAEIEKFNIRNQQLTTFLSATEANASNSTFSNEQLNIRVSNVPQSSLSEERMVDLHVTVRGESSQVDISICLLEFLKRLQNMSLICMDANTHVTEGTTIHQLTFRIRIIKGSAWDECTFVEAVRRLVYGHMGN</sequence>
<reference evidence="8 9" key="1">
    <citation type="submission" date="2024-03" db="EMBL/GenBank/DDBJ databases">
        <authorList>
            <person name="Martinez-Hernandez J."/>
        </authorList>
    </citation>
    <scope>NUCLEOTIDE SEQUENCE [LARGE SCALE GENOMIC DNA]</scope>
</reference>
<dbReference type="PANTHER" id="PTHR46665:SF1">
    <property type="entry name" value="SPERMATOGENESIS- AND OOGENESIS-SPECIFIC BASIC HELIX-LOOP-HELIX-CONTAINING PROTEIN 1"/>
    <property type="match status" value="1"/>
</dbReference>
<keyword evidence="6" id="KW-0175">Coiled coil</keyword>
<dbReference type="PANTHER" id="PTHR46665">
    <property type="entry name" value="TRANSCRIPTION FACTOR BHLH041-RELATED-RELATED"/>
    <property type="match status" value="1"/>
</dbReference>
<dbReference type="InterPro" id="IPR045239">
    <property type="entry name" value="bHLH95_bHLH"/>
</dbReference>
<accession>A0AAV1WCV2</accession>
<feature type="domain" description="BHLH" evidence="7">
    <location>
        <begin position="280"/>
        <end position="329"/>
    </location>
</feature>
<dbReference type="AlphaFoldDB" id="A0AAV1WCV2"/>
<dbReference type="InterPro" id="IPR044658">
    <property type="entry name" value="bHLH92/bHLH041-like"/>
</dbReference>
<keyword evidence="4" id="KW-0804">Transcription</keyword>
<dbReference type="SUPFAM" id="SSF47459">
    <property type="entry name" value="HLH, helix-loop-helix DNA-binding domain"/>
    <property type="match status" value="1"/>
</dbReference>
<evidence type="ECO:0000256" key="4">
    <source>
        <dbReference type="ARBA" id="ARBA00023163"/>
    </source>
</evidence>
<dbReference type="PROSITE" id="PS50888">
    <property type="entry name" value="BHLH"/>
    <property type="match status" value="1"/>
</dbReference>
<evidence type="ECO:0000313" key="8">
    <source>
        <dbReference type="EMBL" id="CAL0306978.1"/>
    </source>
</evidence>
<dbReference type="Proteomes" id="UP001497480">
    <property type="component" value="Unassembled WGS sequence"/>
</dbReference>
<dbReference type="InterPro" id="IPR055478">
    <property type="entry name" value="DUF7050"/>
</dbReference>
<dbReference type="Gene3D" id="4.10.280.10">
    <property type="entry name" value="Helix-loop-helix DNA-binding domain"/>
    <property type="match status" value="1"/>
</dbReference>
<gene>
    <name evidence="8" type="ORF">LLUT_LOCUS8038</name>
</gene>
<evidence type="ECO:0000313" key="9">
    <source>
        <dbReference type="Proteomes" id="UP001497480"/>
    </source>
</evidence>
<evidence type="ECO:0000256" key="5">
    <source>
        <dbReference type="ARBA" id="ARBA00023242"/>
    </source>
</evidence>
<dbReference type="InterPro" id="IPR036638">
    <property type="entry name" value="HLH_DNA-bd_sf"/>
</dbReference>
<comment type="caution">
    <text evidence="8">The sequence shown here is derived from an EMBL/GenBank/DDBJ whole genome shotgun (WGS) entry which is preliminary data.</text>
</comment>
<feature type="coiled-coil region" evidence="6">
    <location>
        <begin position="286"/>
        <end position="339"/>
    </location>
</feature>
<dbReference type="GO" id="GO:0046983">
    <property type="term" value="F:protein dimerization activity"/>
    <property type="evidence" value="ECO:0007669"/>
    <property type="project" value="InterPro"/>
</dbReference>
<evidence type="ECO:0000256" key="3">
    <source>
        <dbReference type="ARBA" id="ARBA00023125"/>
    </source>
</evidence>
<dbReference type="SMART" id="SM00353">
    <property type="entry name" value="HLH"/>
    <property type="match status" value="1"/>
</dbReference>
<evidence type="ECO:0000256" key="1">
    <source>
        <dbReference type="ARBA" id="ARBA00004123"/>
    </source>
</evidence>
<dbReference type="InterPro" id="IPR011598">
    <property type="entry name" value="bHLH_dom"/>
</dbReference>
<dbReference type="InterPro" id="IPR055477">
    <property type="entry name" value="DUF7049"/>
</dbReference>
<organism evidence="8 9">
    <name type="scientific">Lupinus luteus</name>
    <name type="common">European yellow lupine</name>
    <dbReference type="NCBI Taxonomy" id="3873"/>
    <lineage>
        <taxon>Eukaryota</taxon>
        <taxon>Viridiplantae</taxon>
        <taxon>Streptophyta</taxon>
        <taxon>Embryophyta</taxon>
        <taxon>Tracheophyta</taxon>
        <taxon>Spermatophyta</taxon>
        <taxon>Magnoliopsida</taxon>
        <taxon>eudicotyledons</taxon>
        <taxon>Gunneridae</taxon>
        <taxon>Pentapetalae</taxon>
        <taxon>rosids</taxon>
        <taxon>fabids</taxon>
        <taxon>Fabales</taxon>
        <taxon>Fabaceae</taxon>
        <taxon>Papilionoideae</taxon>
        <taxon>50 kb inversion clade</taxon>
        <taxon>genistoids sensu lato</taxon>
        <taxon>core genistoids</taxon>
        <taxon>Genisteae</taxon>
        <taxon>Lupinus</taxon>
    </lineage>
</organism>
<name>A0AAV1WCV2_LUPLU</name>
<evidence type="ECO:0000256" key="2">
    <source>
        <dbReference type="ARBA" id="ARBA00023015"/>
    </source>
</evidence>
<dbReference type="Pfam" id="PF23133">
    <property type="entry name" value="DUF7050"/>
    <property type="match status" value="2"/>
</dbReference>
<dbReference type="GO" id="GO:0005634">
    <property type="term" value="C:nucleus"/>
    <property type="evidence" value="ECO:0007669"/>
    <property type="project" value="UniProtKB-SubCell"/>
</dbReference>
<keyword evidence="2" id="KW-0805">Transcription regulation</keyword>
<dbReference type="Pfam" id="PF23132">
    <property type="entry name" value="DUF7049"/>
    <property type="match status" value="1"/>
</dbReference>
<protein>
    <recommendedName>
        <fullName evidence="7">BHLH domain-containing protein</fullName>
    </recommendedName>
</protein>